<evidence type="ECO:0000313" key="1">
    <source>
        <dbReference type="EMBL" id="KAK7073944.1"/>
    </source>
</evidence>
<gene>
    <name evidence="1" type="ORF">SK128_020610</name>
</gene>
<feature type="non-terminal residue" evidence="1">
    <location>
        <position position="52"/>
    </location>
</feature>
<evidence type="ECO:0000313" key="2">
    <source>
        <dbReference type="Proteomes" id="UP001381693"/>
    </source>
</evidence>
<reference evidence="1 2" key="1">
    <citation type="submission" date="2023-11" db="EMBL/GenBank/DDBJ databases">
        <title>Halocaridina rubra genome assembly.</title>
        <authorList>
            <person name="Smith C."/>
        </authorList>
    </citation>
    <scope>NUCLEOTIDE SEQUENCE [LARGE SCALE GENOMIC DNA]</scope>
    <source>
        <strain evidence="1">EP-1</strain>
        <tissue evidence="1">Whole</tissue>
    </source>
</reference>
<dbReference type="EMBL" id="JAXCGZ010011921">
    <property type="protein sequence ID" value="KAK7073944.1"/>
    <property type="molecule type" value="Genomic_DNA"/>
</dbReference>
<sequence>IGKCSENGATYQRTHVFSGEAIQLMSGNLVIFHWARENKINSQGNFPINGRL</sequence>
<protein>
    <submittedName>
        <fullName evidence="1">Uncharacterized protein</fullName>
    </submittedName>
</protein>
<dbReference type="AlphaFoldDB" id="A0AAN9A4J3"/>
<comment type="caution">
    <text evidence="1">The sequence shown here is derived from an EMBL/GenBank/DDBJ whole genome shotgun (WGS) entry which is preliminary data.</text>
</comment>
<organism evidence="1 2">
    <name type="scientific">Halocaridina rubra</name>
    <name type="common">Hawaiian red shrimp</name>
    <dbReference type="NCBI Taxonomy" id="373956"/>
    <lineage>
        <taxon>Eukaryota</taxon>
        <taxon>Metazoa</taxon>
        <taxon>Ecdysozoa</taxon>
        <taxon>Arthropoda</taxon>
        <taxon>Crustacea</taxon>
        <taxon>Multicrustacea</taxon>
        <taxon>Malacostraca</taxon>
        <taxon>Eumalacostraca</taxon>
        <taxon>Eucarida</taxon>
        <taxon>Decapoda</taxon>
        <taxon>Pleocyemata</taxon>
        <taxon>Caridea</taxon>
        <taxon>Atyoidea</taxon>
        <taxon>Atyidae</taxon>
        <taxon>Halocaridina</taxon>
    </lineage>
</organism>
<keyword evidence="2" id="KW-1185">Reference proteome</keyword>
<proteinExistence type="predicted"/>
<dbReference type="Proteomes" id="UP001381693">
    <property type="component" value="Unassembled WGS sequence"/>
</dbReference>
<accession>A0AAN9A4J3</accession>
<feature type="non-terminal residue" evidence="1">
    <location>
        <position position="1"/>
    </location>
</feature>
<name>A0AAN9A4J3_HALRR</name>